<dbReference type="PROSITE" id="PS50076">
    <property type="entry name" value="DNAJ_2"/>
    <property type="match status" value="1"/>
</dbReference>
<feature type="domain" description="J" evidence="3">
    <location>
        <begin position="4"/>
        <end position="67"/>
    </location>
</feature>
<dbReference type="CDD" id="cd06257">
    <property type="entry name" value="DnaJ"/>
    <property type="match status" value="1"/>
</dbReference>
<accession>I4YFS4</accession>
<dbReference type="OrthoDB" id="10250354at2759"/>
<feature type="transmembrane region" description="Helical" evidence="2">
    <location>
        <begin position="114"/>
        <end position="136"/>
    </location>
</feature>
<dbReference type="GO" id="GO:0051787">
    <property type="term" value="F:misfolded protein binding"/>
    <property type="evidence" value="ECO:0007669"/>
    <property type="project" value="TreeGrafter"/>
</dbReference>
<name>I4YFS4_WALMC</name>
<reference evidence="4 5" key="1">
    <citation type="journal article" date="2012" name="Fungal Genet. Biol.">
        <title>The genome of the xerotolerant mold Wallemia sebi reveals adaptations to osmotic stress and suggests cryptic sexual reproduction.</title>
        <authorList>
            <person name="Padamsee M."/>
            <person name="Kumar T.K.A."/>
            <person name="Riley R."/>
            <person name="Binder M."/>
            <person name="Boyd A."/>
            <person name="Calvo A.M."/>
            <person name="Furukawa K."/>
            <person name="Hesse C."/>
            <person name="Hohmann S."/>
            <person name="James T.Y."/>
            <person name="LaButti K."/>
            <person name="Lapidus A."/>
            <person name="Lindquist E."/>
            <person name="Lucas S."/>
            <person name="Miller K."/>
            <person name="Shantappa S."/>
            <person name="Grigoriev I.V."/>
            <person name="Hibbett D.S."/>
            <person name="McLaughlin D.J."/>
            <person name="Spatafora J.W."/>
            <person name="Aime M.C."/>
        </authorList>
    </citation>
    <scope>NUCLEOTIDE SEQUENCE [LARGE SCALE GENOMIC DNA]</scope>
    <source>
        <strain evidence="5">ATCC MYA-4683 / CBS 633.66</strain>
    </source>
</reference>
<keyword evidence="1" id="KW-0143">Chaperone</keyword>
<dbReference type="InterPro" id="IPR018253">
    <property type="entry name" value="DnaJ_domain_CS"/>
</dbReference>
<dbReference type="OMA" id="AINARWQ"/>
<dbReference type="HOGENOM" id="CLU_1604028_0_0_1"/>
<dbReference type="PRINTS" id="PR00625">
    <property type="entry name" value="JDOMAIN"/>
</dbReference>
<keyword evidence="2" id="KW-0472">Membrane</keyword>
<dbReference type="GeneID" id="18474794"/>
<dbReference type="InterPro" id="IPR036869">
    <property type="entry name" value="J_dom_sf"/>
</dbReference>
<dbReference type="eggNOG" id="KOG0713">
    <property type="taxonomic scope" value="Eukaryota"/>
</dbReference>
<dbReference type="GO" id="GO:0036503">
    <property type="term" value="P:ERAD pathway"/>
    <property type="evidence" value="ECO:0007669"/>
    <property type="project" value="TreeGrafter"/>
</dbReference>
<dbReference type="PROSITE" id="PS00636">
    <property type="entry name" value="DNAJ_1"/>
    <property type="match status" value="1"/>
</dbReference>
<dbReference type="InterPro" id="IPR001623">
    <property type="entry name" value="DnaJ_domain"/>
</dbReference>
<gene>
    <name evidence="4" type="ORF">WALSEDRAFT_62837</name>
</gene>
<evidence type="ECO:0000313" key="5">
    <source>
        <dbReference type="Proteomes" id="UP000005242"/>
    </source>
</evidence>
<evidence type="ECO:0000259" key="3">
    <source>
        <dbReference type="PROSITE" id="PS50076"/>
    </source>
</evidence>
<keyword evidence="5" id="KW-1185">Reference proteome</keyword>
<evidence type="ECO:0000256" key="1">
    <source>
        <dbReference type="ARBA" id="ARBA00023186"/>
    </source>
</evidence>
<dbReference type="Proteomes" id="UP000005242">
    <property type="component" value="Unassembled WGS sequence"/>
</dbReference>
<organism evidence="4 5">
    <name type="scientific">Wallemia mellicola (strain ATCC MYA-4683 / CBS 633.66)</name>
    <name type="common">Wallemia sebi (CBS 633.66)</name>
    <dbReference type="NCBI Taxonomy" id="671144"/>
    <lineage>
        <taxon>Eukaryota</taxon>
        <taxon>Fungi</taxon>
        <taxon>Dikarya</taxon>
        <taxon>Basidiomycota</taxon>
        <taxon>Wallemiomycotina</taxon>
        <taxon>Wallemiomycetes</taxon>
        <taxon>Wallemiales</taxon>
        <taxon>Wallemiaceae</taxon>
        <taxon>Wallemia</taxon>
    </lineage>
</organism>
<dbReference type="GO" id="GO:0051087">
    <property type="term" value="F:protein-folding chaperone binding"/>
    <property type="evidence" value="ECO:0007669"/>
    <property type="project" value="TreeGrafter"/>
</dbReference>
<dbReference type="EMBL" id="JH668226">
    <property type="protein sequence ID" value="EIM22816.1"/>
    <property type="molecule type" value="Genomic_DNA"/>
</dbReference>
<dbReference type="InterPro" id="IPR051948">
    <property type="entry name" value="Hsp70_co-chaperone_J-domain"/>
</dbReference>
<dbReference type="SMART" id="SM00271">
    <property type="entry name" value="DnaJ"/>
    <property type="match status" value="1"/>
</dbReference>
<dbReference type="Gene3D" id="1.10.287.110">
    <property type="entry name" value="DnaJ domain"/>
    <property type="match status" value="1"/>
</dbReference>
<evidence type="ECO:0000313" key="4">
    <source>
        <dbReference type="EMBL" id="EIM22816.1"/>
    </source>
</evidence>
<protein>
    <submittedName>
        <fullName evidence="4">DnaJ-domain-containing protein</fullName>
    </submittedName>
</protein>
<sequence length="166" mass="18948">MKQNHYDTLNISKDASQKDIKLSYRKLALQNHPDRTGKATDEQFREVQEAYSVLSDPMRKREYDLTNGSASIQLILIVTILAMIYLVYKISTFLPILLLCLLTINASKLGRSRALPLTLIILSFTSGWLFLLLWVISIGSNLDDVEWLFWGSLSPGQSNRRGWDRG</sequence>
<proteinExistence type="predicted"/>
<dbReference type="RefSeq" id="XP_006956869.1">
    <property type="nucleotide sequence ID" value="XM_006956807.1"/>
</dbReference>
<dbReference type="InParanoid" id="I4YFS4"/>
<dbReference type="AlphaFoldDB" id="I4YFS4"/>
<dbReference type="STRING" id="671144.I4YFS4"/>
<feature type="transmembrane region" description="Helical" evidence="2">
    <location>
        <begin position="74"/>
        <end position="102"/>
    </location>
</feature>
<evidence type="ECO:0000256" key="2">
    <source>
        <dbReference type="SAM" id="Phobius"/>
    </source>
</evidence>
<keyword evidence="2" id="KW-0812">Transmembrane</keyword>
<dbReference type="PANTHER" id="PTHR44360:SF1">
    <property type="entry name" value="DNAJ HOMOLOG SUBFAMILY B MEMBER 9"/>
    <property type="match status" value="1"/>
</dbReference>
<dbReference type="SUPFAM" id="SSF46565">
    <property type="entry name" value="Chaperone J-domain"/>
    <property type="match status" value="1"/>
</dbReference>
<keyword evidence="2" id="KW-1133">Transmembrane helix</keyword>
<dbReference type="KEGG" id="wse:WALSEDRAFT_62837"/>
<dbReference type="PANTHER" id="PTHR44360">
    <property type="entry name" value="DNAJ HOMOLOG SUBFAMILY B MEMBER 9"/>
    <property type="match status" value="1"/>
</dbReference>
<dbReference type="Pfam" id="PF00226">
    <property type="entry name" value="DnaJ"/>
    <property type="match status" value="1"/>
</dbReference>
<dbReference type="GO" id="GO:0005783">
    <property type="term" value="C:endoplasmic reticulum"/>
    <property type="evidence" value="ECO:0007669"/>
    <property type="project" value="TreeGrafter"/>
</dbReference>